<evidence type="ECO:0000313" key="1">
    <source>
        <dbReference type="EMBL" id="OPJ67361.1"/>
    </source>
</evidence>
<proteinExistence type="predicted"/>
<comment type="caution">
    <text evidence="1">The sequence shown here is derived from an EMBL/GenBank/DDBJ whole genome shotgun (WGS) entry which is preliminary data.</text>
</comment>
<keyword evidence="2" id="KW-1185">Reference proteome</keyword>
<name>A0A1V4J591_PATFA</name>
<reference evidence="1 2" key="1">
    <citation type="submission" date="2016-02" db="EMBL/GenBank/DDBJ databases">
        <title>Band-tailed pigeon sequencing and assembly.</title>
        <authorList>
            <person name="Soares A.E."/>
            <person name="Novak B.J."/>
            <person name="Rice E.S."/>
            <person name="O'Connell B."/>
            <person name="Chang D."/>
            <person name="Weber S."/>
            <person name="Shapiro B."/>
        </authorList>
    </citation>
    <scope>NUCLEOTIDE SEQUENCE [LARGE SCALE GENOMIC DNA]</scope>
    <source>
        <strain evidence="1">BTP2013</strain>
        <tissue evidence="1">Blood</tissue>
    </source>
</reference>
<dbReference type="AlphaFoldDB" id="A0A1V4J591"/>
<protein>
    <submittedName>
        <fullName evidence="1">Uncharacterized protein</fullName>
    </submittedName>
</protein>
<dbReference type="Proteomes" id="UP000190648">
    <property type="component" value="Unassembled WGS sequence"/>
</dbReference>
<evidence type="ECO:0000313" key="2">
    <source>
        <dbReference type="Proteomes" id="UP000190648"/>
    </source>
</evidence>
<dbReference type="EMBL" id="LSYS01009165">
    <property type="protein sequence ID" value="OPJ67361.1"/>
    <property type="molecule type" value="Genomic_DNA"/>
</dbReference>
<gene>
    <name evidence="1" type="ORF">AV530_011649</name>
</gene>
<sequence>MQERGFTLVHCDRVPAKVTEYKGESNAIQFTGHLPPAVDFQAAWKGTGKYQRSGPTVYSLIHLAPAPALSHYQQWGLFSAVKSCTGRRDCICRPISGAISMQGTRILS</sequence>
<accession>A0A1V4J591</accession>
<organism evidence="1 2">
    <name type="scientific">Patagioenas fasciata monilis</name>
    <dbReference type="NCBI Taxonomy" id="372326"/>
    <lineage>
        <taxon>Eukaryota</taxon>
        <taxon>Metazoa</taxon>
        <taxon>Chordata</taxon>
        <taxon>Craniata</taxon>
        <taxon>Vertebrata</taxon>
        <taxon>Euteleostomi</taxon>
        <taxon>Archelosauria</taxon>
        <taxon>Archosauria</taxon>
        <taxon>Dinosauria</taxon>
        <taxon>Saurischia</taxon>
        <taxon>Theropoda</taxon>
        <taxon>Coelurosauria</taxon>
        <taxon>Aves</taxon>
        <taxon>Neognathae</taxon>
        <taxon>Neoaves</taxon>
        <taxon>Columbimorphae</taxon>
        <taxon>Columbiformes</taxon>
        <taxon>Columbidae</taxon>
        <taxon>Patagioenas</taxon>
    </lineage>
</organism>